<proteinExistence type="predicted"/>
<feature type="transmembrane region" description="Helical" evidence="2">
    <location>
        <begin position="201"/>
        <end position="224"/>
    </location>
</feature>
<dbReference type="InterPro" id="IPR008523">
    <property type="entry name" value="DUF805"/>
</dbReference>
<keyword evidence="4" id="KW-1185">Reference proteome</keyword>
<sequence length="268" mass="29002">MTTNKNMQYESLQYGNTQYGSPQHESRQHESPQYGNTPYGSPQHESPQHESPQRGSTRPEPSDATRPPLWAPWYGIGFGRAVARFWRKAFVFHGRASRSEYWWAFLFLMLGSVALAAVGATADSAMAGAGGDSSPTADALSTLWLVVTFIPDLSLTIRRLHDENLRGWWVLLPYALELAAVVALVADVAVGVVSGNASTSVWWLVAAVACYLLGEVAGAVLAVLPSRPQGARFDRPPVQAGFRTATGGLVGMDASAPFRPESRQDGAR</sequence>
<dbReference type="RefSeq" id="WP_204469504.1">
    <property type="nucleotide sequence ID" value="NZ_JACLYU010000017.1"/>
</dbReference>
<keyword evidence="2" id="KW-1133">Transmembrane helix</keyword>
<comment type="caution">
    <text evidence="3">The sequence shown here is derived from an EMBL/GenBank/DDBJ whole genome shotgun (WGS) entry which is preliminary data.</text>
</comment>
<feature type="compositionally biased region" description="Polar residues" evidence="1">
    <location>
        <begin position="31"/>
        <end position="45"/>
    </location>
</feature>
<protein>
    <submittedName>
        <fullName evidence="3">DUF805 domain-containing protein</fullName>
    </submittedName>
</protein>
<organism evidence="3 4">
    <name type="scientific">Bifidobacterium pullorum subsp. saeculare</name>
    <dbReference type="NCBI Taxonomy" id="78257"/>
    <lineage>
        <taxon>Bacteria</taxon>
        <taxon>Bacillati</taxon>
        <taxon>Actinomycetota</taxon>
        <taxon>Actinomycetes</taxon>
        <taxon>Bifidobacteriales</taxon>
        <taxon>Bifidobacteriaceae</taxon>
        <taxon>Bifidobacterium</taxon>
    </lineage>
</organism>
<evidence type="ECO:0000256" key="1">
    <source>
        <dbReference type="SAM" id="MobiDB-lite"/>
    </source>
</evidence>
<feature type="transmembrane region" description="Helical" evidence="2">
    <location>
        <begin position="101"/>
        <end position="119"/>
    </location>
</feature>
<dbReference type="PANTHER" id="PTHR34980">
    <property type="entry name" value="INNER MEMBRANE PROTEIN-RELATED-RELATED"/>
    <property type="match status" value="1"/>
</dbReference>
<dbReference type="Pfam" id="PF05656">
    <property type="entry name" value="DUF805"/>
    <property type="match status" value="1"/>
</dbReference>
<reference evidence="3" key="1">
    <citation type="submission" date="2020-08" db="EMBL/GenBank/DDBJ databases">
        <authorList>
            <person name="Cejkova D."/>
            <person name="Kubasova T."/>
            <person name="Jahodarova E."/>
            <person name="Rychlik I."/>
        </authorList>
    </citation>
    <scope>NUCLEOTIDE SEQUENCE</scope>
    <source>
        <strain evidence="3">An836</strain>
    </source>
</reference>
<keyword evidence="2" id="KW-0812">Transmembrane</keyword>
<evidence type="ECO:0000256" key="2">
    <source>
        <dbReference type="SAM" id="Phobius"/>
    </source>
</evidence>
<keyword evidence="2" id="KW-0472">Membrane</keyword>
<feature type="transmembrane region" description="Helical" evidence="2">
    <location>
        <begin position="139"/>
        <end position="157"/>
    </location>
</feature>
<feature type="transmembrane region" description="Helical" evidence="2">
    <location>
        <begin position="169"/>
        <end position="195"/>
    </location>
</feature>
<gene>
    <name evidence="3" type="ORF">H7U32_07765</name>
</gene>
<dbReference type="GO" id="GO:0005886">
    <property type="term" value="C:plasma membrane"/>
    <property type="evidence" value="ECO:0007669"/>
    <property type="project" value="TreeGrafter"/>
</dbReference>
<name>A0A938WYF0_9BIFI</name>
<dbReference type="Proteomes" id="UP000718821">
    <property type="component" value="Unassembled WGS sequence"/>
</dbReference>
<reference evidence="3" key="2">
    <citation type="journal article" date="2021" name="Sci. Rep.">
        <title>The distribution of antibiotic resistance genes in chicken gut microbiota commensals.</title>
        <authorList>
            <person name="Juricova H."/>
            <person name="Matiasovicova J."/>
            <person name="Kubasova T."/>
            <person name="Cejkova D."/>
            <person name="Rychlik I."/>
        </authorList>
    </citation>
    <scope>NUCLEOTIDE SEQUENCE</scope>
    <source>
        <strain evidence="3">An836</strain>
    </source>
</reference>
<feature type="region of interest" description="Disordered" evidence="1">
    <location>
        <begin position="1"/>
        <end position="66"/>
    </location>
</feature>
<evidence type="ECO:0000313" key="3">
    <source>
        <dbReference type="EMBL" id="MBM6700186.1"/>
    </source>
</evidence>
<dbReference type="EMBL" id="JACLYU010000017">
    <property type="protein sequence ID" value="MBM6700186.1"/>
    <property type="molecule type" value="Genomic_DNA"/>
</dbReference>
<dbReference type="AlphaFoldDB" id="A0A938WYF0"/>
<feature type="compositionally biased region" description="Polar residues" evidence="1">
    <location>
        <begin position="1"/>
        <end position="23"/>
    </location>
</feature>
<dbReference type="PANTHER" id="PTHR34980:SF2">
    <property type="entry name" value="INNER MEMBRANE PROTEIN YHAH-RELATED"/>
    <property type="match status" value="1"/>
</dbReference>
<evidence type="ECO:0000313" key="4">
    <source>
        <dbReference type="Proteomes" id="UP000718821"/>
    </source>
</evidence>
<accession>A0A938WYF0</accession>